<dbReference type="Proteomes" id="UP000462449">
    <property type="component" value="Unassembled WGS sequence"/>
</dbReference>
<evidence type="ECO:0000256" key="9">
    <source>
        <dbReference type="PIRSR" id="PIRSR000196-2"/>
    </source>
</evidence>
<dbReference type="Pfam" id="PF01619">
    <property type="entry name" value="Pro_dh"/>
    <property type="match status" value="1"/>
</dbReference>
<evidence type="ECO:0000256" key="3">
    <source>
        <dbReference type="ARBA" id="ARBA00022630"/>
    </source>
</evidence>
<feature type="binding site" evidence="9">
    <location>
        <begin position="192"/>
        <end position="194"/>
    </location>
    <ligand>
        <name>FAD</name>
        <dbReference type="ChEBI" id="CHEBI:57692"/>
    </ligand>
</feature>
<dbReference type="GO" id="GO:0010133">
    <property type="term" value="P:L-proline catabolic process to L-glutamate"/>
    <property type="evidence" value="ECO:0007669"/>
    <property type="project" value="UniProtKB-UniPathway"/>
</dbReference>
<dbReference type="Proteomes" id="UP000285951">
    <property type="component" value="Unassembled WGS sequence"/>
</dbReference>
<comment type="caution">
    <text evidence="11">The sequence shown here is derived from an EMBL/GenBank/DDBJ whole genome shotgun (WGS) entry which is preliminary data.</text>
</comment>
<protein>
    <recommendedName>
        <fullName evidence="2">proline dehydrogenase</fullName>
        <ecNumber evidence="2">1.5.5.2</ecNumber>
    </recommendedName>
</protein>
<evidence type="ECO:0000313" key="13">
    <source>
        <dbReference type="Proteomes" id="UP000285951"/>
    </source>
</evidence>
<evidence type="ECO:0000313" key="11">
    <source>
        <dbReference type="EMBL" id="MUP37060.1"/>
    </source>
</evidence>
<evidence type="ECO:0000313" key="12">
    <source>
        <dbReference type="EMBL" id="MVB06265.1"/>
    </source>
</evidence>
<dbReference type="InterPro" id="IPR008219">
    <property type="entry name" value="PRODH_bac_arc"/>
</dbReference>
<evidence type="ECO:0000256" key="4">
    <source>
        <dbReference type="ARBA" id="ARBA00022741"/>
    </source>
</evidence>
<dbReference type="OrthoDB" id="9773461at2"/>
<dbReference type="UniPathway" id="UPA00261">
    <property type="reaction ID" value="UER00373"/>
</dbReference>
<dbReference type="GO" id="GO:0004657">
    <property type="term" value="F:proline dehydrogenase activity"/>
    <property type="evidence" value="ECO:0007669"/>
    <property type="project" value="UniProtKB-EC"/>
</dbReference>
<dbReference type="GO" id="GO:0000166">
    <property type="term" value="F:nucleotide binding"/>
    <property type="evidence" value="ECO:0007669"/>
    <property type="project" value="UniProtKB-KW"/>
</dbReference>
<comment type="catalytic activity">
    <reaction evidence="8">
        <text>L-proline + a quinone = (S)-1-pyrroline-5-carboxylate + a quinol + H(+)</text>
        <dbReference type="Rhea" id="RHEA:23784"/>
        <dbReference type="ChEBI" id="CHEBI:15378"/>
        <dbReference type="ChEBI" id="CHEBI:17388"/>
        <dbReference type="ChEBI" id="CHEBI:24646"/>
        <dbReference type="ChEBI" id="CHEBI:60039"/>
        <dbReference type="ChEBI" id="CHEBI:132124"/>
        <dbReference type="EC" id="1.5.5.2"/>
    </reaction>
</comment>
<keyword evidence="7" id="KW-0642">Proline metabolism</keyword>
<keyword evidence="3" id="KW-0285">Flavoprotein</keyword>
<comment type="pathway">
    <text evidence="1">Amino-acid degradation; L-proline degradation into L-glutamate; L-glutamate from L-proline: step 1/2.</text>
</comment>
<accession>A0A7M4D331</accession>
<dbReference type="PANTHER" id="PTHR13914">
    <property type="entry name" value="PROLINE OXIDASE"/>
    <property type="match status" value="1"/>
</dbReference>
<dbReference type="EC" id="1.5.5.2" evidence="2"/>
<dbReference type="RefSeq" id="WP_156194899.1">
    <property type="nucleotide sequence ID" value="NZ_QTZN02000006.1"/>
</dbReference>
<evidence type="ECO:0000256" key="8">
    <source>
        <dbReference type="ARBA" id="ARBA00048779"/>
    </source>
</evidence>
<keyword evidence="13" id="KW-1185">Reference proteome</keyword>
<evidence type="ECO:0000256" key="2">
    <source>
        <dbReference type="ARBA" id="ARBA00012695"/>
    </source>
</evidence>
<dbReference type="PIRSF" id="PIRSF000196">
    <property type="entry name" value="Pro_dehydrog"/>
    <property type="match status" value="1"/>
</dbReference>
<gene>
    <name evidence="12" type="ORF">DWB62_004450</name>
    <name evidence="11" type="ORF">GNY23_04450</name>
</gene>
<evidence type="ECO:0000256" key="5">
    <source>
        <dbReference type="ARBA" id="ARBA00022827"/>
    </source>
</evidence>
<feature type="binding site" evidence="9">
    <location>
        <begin position="231"/>
        <end position="232"/>
    </location>
    <ligand>
        <name>FAD</name>
        <dbReference type="ChEBI" id="CHEBI:57692"/>
    </ligand>
</feature>
<dbReference type="EMBL" id="QTZN02000006">
    <property type="protein sequence ID" value="MVB06265.1"/>
    <property type="molecule type" value="Genomic_DNA"/>
</dbReference>
<dbReference type="EMBL" id="WOTW01000006">
    <property type="protein sequence ID" value="MUP37060.1"/>
    <property type="molecule type" value="Genomic_DNA"/>
</dbReference>
<reference evidence="12 13" key="1">
    <citation type="submission" date="2019-11" db="EMBL/GenBank/DDBJ databases">
        <title>Draft genome sequence of Labilibaculum sp. strain SYP isolated from Black Sea.</title>
        <authorList>
            <person name="Yadav S."/>
            <person name="Villanueva L."/>
        </authorList>
    </citation>
    <scope>NUCLEOTIDE SEQUENCE [LARGE SCALE GENOMIC DNA]</scope>
    <source>
        <strain evidence="12 13">44</strain>
    </source>
</reference>
<keyword evidence="6" id="KW-0560">Oxidoreductase</keyword>
<dbReference type="InterPro" id="IPR015659">
    <property type="entry name" value="Proline_oxidase"/>
</dbReference>
<keyword evidence="5 9" id="KW-0274">FAD</keyword>
<proteinExistence type="predicted"/>
<evidence type="ECO:0000256" key="6">
    <source>
        <dbReference type="ARBA" id="ARBA00023002"/>
    </source>
</evidence>
<feature type="binding site" evidence="9">
    <location>
        <position position="168"/>
    </location>
    <ligand>
        <name>FAD</name>
        <dbReference type="ChEBI" id="CHEBI:57692"/>
    </ligand>
</feature>
<dbReference type="InterPro" id="IPR029041">
    <property type="entry name" value="FAD-linked_oxidoreductase-like"/>
</dbReference>
<keyword evidence="4 9" id="KW-0547">Nucleotide-binding</keyword>
<name>A0A7M4D331_9BACT</name>
<organism evidence="11 14">
    <name type="scientific">Labilibaculum euxinus</name>
    <dbReference type="NCBI Taxonomy" id="2686357"/>
    <lineage>
        <taxon>Bacteria</taxon>
        <taxon>Pseudomonadati</taxon>
        <taxon>Bacteroidota</taxon>
        <taxon>Bacteroidia</taxon>
        <taxon>Marinilabiliales</taxon>
        <taxon>Marinifilaceae</taxon>
        <taxon>Labilibaculum</taxon>
    </lineage>
</organism>
<reference evidence="11 14" key="2">
    <citation type="submission" date="2019-12" db="EMBL/GenBank/DDBJ databases">
        <title>Draft genome sequence of Labilibaculum sp. strain 44 isolated from deep waters of Black Sea.</title>
        <authorList>
            <person name="Yadav S."/>
            <person name="Villanueva L."/>
        </authorList>
    </citation>
    <scope>NUCLEOTIDE SEQUENCE [LARGE SCALE GENOMIC DNA]</scope>
    <source>
        <strain evidence="11 14">44</strain>
    </source>
</reference>
<evidence type="ECO:0000256" key="1">
    <source>
        <dbReference type="ARBA" id="ARBA00004739"/>
    </source>
</evidence>
<evidence type="ECO:0000313" key="14">
    <source>
        <dbReference type="Proteomes" id="UP000462449"/>
    </source>
</evidence>
<comment type="cofactor">
    <cofactor evidence="9">
        <name>FAD</name>
        <dbReference type="ChEBI" id="CHEBI:57692"/>
    </cofactor>
    <text evidence="9">Binds 1 FAD per subunit.</text>
</comment>
<dbReference type="AlphaFoldDB" id="A0A7M4D331"/>
<feature type="domain" description="Proline dehydrogenase" evidence="10">
    <location>
        <begin position="55"/>
        <end position="294"/>
    </location>
</feature>
<sequence length="311" mass="36070">MDELLLMGSSALKKIALDKNAKEYLLNNKPLYQILRKAANRYIGGETLEETIPKVLKENNNGFKCSIEFMGENIKTEDEVNQATQEFIRIVQGIRKQNLNSTISLDLSHIGLAISSDLCLNKLYQICEATQNDIEIIISAEGVERTDMVIETYKKASKKHPNLAITLQAYLYRSKDDFQDLIREDGRIRIVKGAFYTPEGHSIPRGKKLDDRYLDYVDQLLSKNHKCSIATHHHEIQQEAKLLIDKYNPDNELYEFESLYGIQTEQLVKLKKEGYMTKLYFVYGHEWYLYLCNRIAEYPLNLFRALNDIVE</sequence>
<evidence type="ECO:0000259" key="10">
    <source>
        <dbReference type="Pfam" id="PF01619"/>
    </source>
</evidence>
<dbReference type="InterPro" id="IPR002872">
    <property type="entry name" value="Proline_DH_dom"/>
</dbReference>
<dbReference type="SUPFAM" id="SSF51730">
    <property type="entry name" value="FAD-linked oxidoreductase"/>
    <property type="match status" value="1"/>
</dbReference>
<dbReference type="PANTHER" id="PTHR13914:SF0">
    <property type="entry name" value="PROLINE DEHYDROGENASE 1, MITOCHONDRIAL"/>
    <property type="match status" value="1"/>
</dbReference>
<evidence type="ECO:0000256" key="7">
    <source>
        <dbReference type="ARBA" id="ARBA00023062"/>
    </source>
</evidence>
<dbReference type="Gene3D" id="3.20.20.220">
    <property type="match status" value="1"/>
</dbReference>